<organism evidence="10 11">
    <name type="scientific">Rhamnella rubrinervis</name>
    <dbReference type="NCBI Taxonomy" id="2594499"/>
    <lineage>
        <taxon>Eukaryota</taxon>
        <taxon>Viridiplantae</taxon>
        <taxon>Streptophyta</taxon>
        <taxon>Embryophyta</taxon>
        <taxon>Tracheophyta</taxon>
        <taxon>Spermatophyta</taxon>
        <taxon>Magnoliopsida</taxon>
        <taxon>eudicotyledons</taxon>
        <taxon>Gunneridae</taxon>
        <taxon>Pentapetalae</taxon>
        <taxon>rosids</taxon>
        <taxon>fabids</taxon>
        <taxon>Rosales</taxon>
        <taxon>Rhamnaceae</taxon>
        <taxon>rhamnoid group</taxon>
        <taxon>Rhamneae</taxon>
        <taxon>Rhamnella</taxon>
    </lineage>
</organism>
<dbReference type="SUPFAM" id="SSF48264">
    <property type="entry name" value="Cytochrome P450"/>
    <property type="match status" value="1"/>
</dbReference>
<evidence type="ECO:0000256" key="6">
    <source>
        <dbReference type="ARBA" id="ARBA00023002"/>
    </source>
</evidence>
<dbReference type="AlphaFoldDB" id="A0A8K0E1I0"/>
<protein>
    <submittedName>
        <fullName evidence="10">Uncharacterized protein</fullName>
    </submittedName>
</protein>
<evidence type="ECO:0000256" key="1">
    <source>
        <dbReference type="ARBA" id="ARBA00001971"/>
    </source>
</evidence>
<dbReference type="GO" id="GO:0016705">
    <property type="term" value="F:oxidoreductase activity, acting on paired donors, with incorporation or reduction of molecular oxygen"/>
    <property type="evidence" value="ECO:0007669"/>
    <property type="project" value="InterPro"/>
</dbReference>
<dbReference type="GO" id="GO:0020037">
    <property type="term" value="F:heme binding"/>
    <property type="evidence" value="ECO:0007669"/>
    <property type="project" value="InterPro"/>
</dbReference>
<dbReference type="Proteomes" id="UP000796880">
    <property type="component" value="Unassembled WGS sequence"/>
</dbReference>
<evidence type="ECO:0000313" key="10">
    <source>
        <dbReference type="EMBL" id="KAF3437869.1"/>
    </source>
</evidence>
<dbReference type="PANTHER" id="PTHR47943:SF9">
    <property type="entry name" value="CYTOCHROME P450"/>
    <property type="match status" value="1"/>
</dbReference>
<keyword evidence="5" id="KW-0479">Metal-binding</keyword>
<comment type="subcellular location">
    <subcellularLocation>
        <location evidence="2">Membrane</location>
    </subcellularLocation>
</comment>
<dbReference type="EMBL" id="VOIH02000009">
    <property type="protein sequence ID" value="KAF3437869.1"/>
    <property type="molecule type" value="Genomic_DNA"/>
</dbReference>
<dbReference type="GO" id="GO:0005506">
    <property type="term" value="F:iron ion binding"/>
    <property type="evidence" value="ECO:0007669"/>
    <property type="project" value="InterPro"/>
</dbReference>
<keyword evidence="7" id="KW-0408">Iron</keyword>
<dbReference type="InterPro" id="IPR036396">
    <property type="entry name" value="Cyt_P450_sf"/>
</dbReference>
<keyword evidence="11" id="KW-1185">Reference proteome</keyword>
<keyword evidence="6" id="KW-0560">Oxidoreductase</keyword>
<accession>A0A8K0E1I0</accession>
<evidence type="ECO:0000256" key="7">
    <source>
        <dbReference type="ARBA" id="ARBA00023004"/>
    </source>
</evidence>
<dbReference type="Gene3D" id="1.10.630.10">
    <property type="entry name" value="Cytochrome P450"/>
    <property type="match status" value="1"/>
</dbReference>
<sequence>MTPISPADPESKLLTTCRTVPKHGFRRIWSILAECRKLCTSKLLSASKTETFAALRKEEIVSLVESLKKSAMAGEAVDLSRQIGEAVEDIAKTMILGRIKDDRYDLYLKGLVQEMLNLVGAFNVADYVPVLGALDIQGLSRRLKSQQAYRSNTREDHRRA</sequence>
<dbReference type="OrthoDB" id="2789670at2759"/>
<dbReference type="PANTHER" id="PTHR47943">
    <property type="entry name" value="CYTOCHROME P450 93A3-LIKE"/>
    <property type="match status" value="1"/>
</dbReference>
<dbReference type="GO" id="GO:0016020">
    <property type="term" value="C:membrane"/>
    <property type="evidence" value="ECO:0007669"/>
    <property type="project" value="UniProtKB-SubCell"/>
</dbReference>
<reference evidence="10" key="1">
    <citation type="submission" date="2020-03" db="EMBL/GenBank/DDBJ databases">
        <title>A high-quality chromosome-level genome assembly of a woody plant with both climbing and erect habits, Rhamnella rubrinervis.</title>
        <authorList>
            <person name="Lu Z."/>
            <person name="Yang Y."/>
            <person name="Zhu X."/>
            <person name="Sun Y."/>
        </authorList>
    </citation>
    <scope>NUCLEOTIDE SEQUENCE</scope>
    <source>
        <strain evidence="10">BYM</strain>
        <tissue evidence="10">Leaf</tissue>
    </source>
</reference>
<evidence type="ECO:0000313" key="11">
    <source>
        <dbReference type="Proteomes" id="UP000796880"/>
    </source>
</evidence>
<comment type="cofactor">
    <cofactor evidence="1">
        <name>heme</name>
        <dbReference type="ChEBI" id="CHEBI:30413"/>
    </cofactor>
</comment>
<keyword evidence="8" id="KW-0503">Monooxygenase</keyword>
<dbReference type="GO" id="GO:0004497">
    <property type="term" value="F:monooxygenase activity"/>
    <property type="evidence" value="ECO:0007669"/>
    <property type="project" value="UniProtKB-KW"/>
</dbReference>
<proteinExistence type="inferred from homology"/>
<keyword evidence="9" id="KW-0472">Membrane</keyword>
<evidence type="ECO:0000256" key="3">
    <source>
        <dbReference type="ARBA" id="ARBA00010617"/>
    </source>
</evidence>
<name>A0A8K0E1I0_9ROSA</name>
<evidence type="ECO:0000256" key="5">
    <source>
        <dbReference type="ARBA" id="ARBA00022723"/>
    </source>
</evidence>
<evidence type="ECO:0000256" key="9">
    <source>
        <dbReference type="ARBA" id="ARBA00023136"/>
    </source>
</evidence>
<comment type="caution">
    <text evidence="10">The sequence shown here is derived from an EMBL/GenBank/DDBJ whole genome shotgun (WGS) entry which is preliminary data.</text>
</comment>
<evidence type="ECO:0000256" key="2">
    <source>
        <dbReference type="ARBA" id="ARBA00004370"/>
    </source>
</evidence>
<evidence type="ECO:0000256" key="4">
    <source>
        <dbReference type="ARBA" id="ARBA00022617"/>
    </source>
</evidence>
<keyword evidence="4" id="KW-0349">Heme</keyword>
<evidence type="ECO:0000256" key="8">
    <source>
        <dbReference type="ARBA" id="ARBA00023033"/>
    </source>
</evidence>
<gene>
    <name evidence="10" type="ORF">FNV43_RR20625</name>
</gene>
<comment type="similarity">
    <text evidence="3">Belongs to the cytochrome P450 family.</text>
</comment>